<gene>
    <name evidence="1" type="ORF">ERX29_10025</name>
</gene>
<accession>A0A4R6BSA5</accession>
<keyword evidence="2" id="KW-1185">Reference proteome</keyword>
<dbReference type="Gene3D" id="2.30.30.340">
    <property type="entry name" value="Hypothetical protein YfhH like domains"/>
    <property type="match status" value="1"/>
</dbReference>
<dbReference type="InterPro" id="IPR014938">
    <property type="entry name" value="YfhH-like"/>
</dbReference>
<protein>
    <submittedName>
        <fullName evidence="1">DUF1811 family protein</fullName>
    </submittedName>
</protein>
<organism evidence="1 2">
    <name type="scientific">Macrococcus lamae</name>
    <dbReference type="NCBI Taxonomy" id="198484"/>
    <lineage>
        <taxon>Bacteria</taxon>
        <taxon>Bacillati</taxon>
        <taxon>Bacillota</taxon>
        <taxon>Bacilli</taxon>
        <taxon>Bacillales</taxon>
        <taxon>Staphylococcaceae</taxon>
        <taxon>Macrococcus</taxon>
    </lineage>
</organism>
<dbReference type="Proteomes" id="UP000294802">
    <property type="component" value="Unassembled WGS sequence"/>
</dbReference>
<proteinExistence type="predicted"/>
<sequence length="106" mass="12389">MNEEKKLVEMNEHELRAVIAQYREKARKAETMGIVNEYEVYQRKALIAESYMVNSENIEIGHVYRLIGIEDHYFKVERIKGIFAWGFRLNGTSSEEGIPLALLQLK</sequence>
<evidence type="ECO:0000313" key="2">
    <source>
        <dbReference type="Proteomes" id="UP000294802"/>
    </source>
</evidence>
<dbReference type="Gene3D" id="1.10.287.880">
    <property type="entry name" value="Hypothetical protein YfhH domain"/>
    <property type="match status" value="1"/>
</dbReference>
<comment type="caution">
    <text evidence="1">The sequence shown here is derived from an EMBL/GenBank/DDBJ whole genome shotgun (WGS) entry which is preliminary data.</text>
</comment>
<dbReference type="RefSeq" id="WP_133444535.1">
    <property type="nucleotide sequence ID" value="NZ_SCWB01000020.1"/>
</dbReference>
<name>A0A4R6BSA5_9STAP</name>
<reference evidence="1 2" key="1">
    <citation type="submission" date="2019-01" db="EMBL/GenBank/DDBJ databases">
        <title>Draft genome sequences of the type strains of six Macrococcus species.</title>
        <authorList>
            <person name="Mazhar S."/>
            <person name="Altermann E."/>
            <person name="Hill C."/>
            <person name="Mcauliffe O."/>
        </authorList>
    </citation>
    <scope>NUCLEOTIDE SEQUENCE [LARGE SCALE GENOMIC DNA]</scope>
    <source>
        <strain evidence="1 2">CCM4815</strain>
    </source>
</reference>
<dbReference type="AlphaFoldDB" id="A0A4R6BSA5"/>
<dbReference type="SUPFAM" id="SSF101697">
    <property type="entry name" value="Hypothetical protein YfhH"/>
    <property type="match status" value="1"/>
</dbReference>
<dbReference type="Pfam" id="PF08838">
    <property type="entry name" value="DUF1811"/>
    <property type="match status" value="1"/>
</dbReference>
<dbReference type="OrthoDB" id="2353288at2"/>
<dbReference type="EMBL" id="SCWB01000020">
    <property type="protein sequence ID" value="TDM05299.1"/>
    <property type="molecule type" value="Genomic_DNA"/>
</dbReference>
<evidence type="ECO:0000313" key="1">
    <source>
        <dbReference type="EMBL" id="TDM05299.1"/>
    </source>
</evidence>
<dbReference type="InterPro" id="IPR036289">
    <property type="entry name" value="YfhH"/>
</dbReference>